<dbReference type="InterPro" id="IPR018234">
    <property type="entry name" value="GTP_CycHdrlase_I_CS"/>
</dbReference>
<accession>A0A1I4R1D7</accession>
<protein>
    <recommendedName>
        <fullName evidence="3">GTP cyclohydrolase I</fullName>
        <ecNumber evidence="3">3.5.4.16</ecNumber>
    </recommendedName>
</protein>
<evidence type="ECO:0000256" key="3">
    <source>
        <dbReference type="ARBA" id="ARBA00012715"/>
    </source>
</evidence>
<dbReference type="GO" id="GO:0006729">
    <property type="term" value="P:tetrahydrobiopterin biosynthetic process"/>
    <property type="evidence" value="ECO:0007669"/>
    <property type="project" value="TreeGrafter"/>
</dbReference>
<evidence type="ECO:0000256" key="4">
    <source>
        <dbReference type="ARBA" id="ARBA00022563"/>
    </source>
</evidence>
<dbReference type="Proteomes" id="UP000199668">
    <property type="component" value="Unassembled WGS sequence"/>
</dbReference>
<evidence type="ECO:0000256" key="5">
    <source>
        <dbReference type="ARBA" id="ARBA00022801"/>
    </source>
</evidence>
<dbReference type="STRING" id="266892.SAMN04488054_1572"/>
<dbReference type="AlphaFoldDB" id="A0A1I4R1D7"/>
<dbReference type="Gene3D" id="1.10.286.10">
    <property type="match status" value="1"/>
</dbReference>
<keyword evidence="4" id="KW-0554">One-carbon metabolism</keyword>
<dbReference type="GO" id="GO:0006730">
    <property type="term" value="P:one-carbon metabolic process"/>
    <property type="evidence" value="ECO:0007669"/>
    <property type="project" value="UniProtKB-KW"/>
</dbReference>
<dbReference type="PANTHER" id="PTHR11109">
    <property type="entry name" value="GTP CYCLOHYDROLASE I"/>
    <property type="match status" value="1"/>
</dbReference>
<keyword evidence="5 7" id="KW-0378">Hydrolase</keyword>
<feature type="domain" description="GTP cyclohydrolase I" evidence="6">
    <location>
        <begin position="10"/>
        <end position="96"/>
    </location>
</feature>
<dbReference type="EMBL" id="FOTY01000057">
    <property type="protein sequence ID" value="SFM46078.1"/>
    <property type="molecule type" value="Genomic_DNA"/>
</dbReference>
<evidence type="ECO:0000256" key="1">
    <source>
        <dbReference type="ARBA" id="ARBA00001052"/>
    </source>
</evidence>
<gene>
    <name evidence="7" type="ORF">SAMN04488054_1572</name>
</gene>
<comment type="catalytic activity">
    <reaction evidence="1">
        <text>GTP + H2O = 7,8-dihydroneopterin 3'-triphosphate + formate + H(+)</text>
        <dbReference type="Rhea" id="RHEA:17473"/>
        <dbReference type="ChEBI" id="CHEBI:15377"/>
        <dbReference type="ChEBI" id="CHEBI:15378"/>
        <dbReference type="ChEBI" id="CHEBI:15740"/>
        <dbReference type="ChEBI" id="CHEBI:37565"/>
        <dbReference type="ChEBI" id="CHEBI:58462"/>
        <dbReference type="EC" id="3.5.4.16"/>
    </reaction>
</comment>
<dbReference type="PROSITE" id="PS00859">
    <property type="entry name" value="GTP_CYCLOHYDROL_1_1"/>
    <property type="match status" value="1"/>
</dbReference>
<evidence type="ECO:0000313" key="8">
    <source>
        <dbReference type="Proteomes" id="UP000199668"/>
    </source>
</evidence>
<evidence type="ECO:0000259" key="6">
    <source>
        <dbReference type="Pfam" id="PF01227"/>
    </source>
</evidence>
<dbReference type="FunFam" id="1.10.286.10:FF:000001">
    <property type="entry name" value="GTP cyclohydrolase 1"/>
    <property type="match status" value="1"/>
</dbReference>
<dbReference type="Gene3D" id="3.30.1130.10">
    <property type="match status" value="1"/>
</dbReference>
<dbReference type="GO" id="GO:0005525">
    <property type="term" value="F:GTP binding"/>
    <property type="evidence" value="ECO:0007669"/>
    <property type="project" value="TreeGrafter"/>
</dbReference>
<dbReference type="GO" id="GO:0008270">
    <property type="term" value="F:zinc ion binding"/>
    <property type="evidence" value="ECO:0007669"/>
    <property type="project" value="TreeGrafter"/>
</dbReference>
<dbReference type="InterPro" id="IPR043134">
    <property type="entry name" value="GTP-CH-I_N"/>
</dbReference>
<evidence type="ECO:0000313" key="7">
    <source>
        <dbReference type="EMBL" id="SFM46078.1"/>
    </source>
</evidence>
<dbReference type="GO" id="GO:0003934">
    <property type="term" value="F:GTP cyclohydrolase I activity"/>
    <property type="evidence" value="ECO:0007669"/>
    <property type="project" value="UniProtKB-EC"/>
</dbReference>
<comment type="pathway">
    <text evidence="2">Cofactor biosynthesis; 7,8-dihydroneopterin triphosphate biosynthesis; 7,8-dihydroneopterin triphosphate from GTP: step 1/1.</text>
</comment>
<dbReference type="UniPathway" id="UPA00848">
    <property type="reaction ID" value="UER00151"/>
</dbReference>
<dbReference type="GO" id="GO:0005737">
    <property type="term" value="C:cytoplasm"/>
    <property type="evidence" value="ECO:0007669"/>
    <property type="project" value="TreeGrafter"/>
</dbReference>
<proteinExistence type="predicted"/>
<sequence length="96" mass="11059">MNSFDHEKIKQGVPLLLEGIGEDPRREGLLETPDRVARFYKEIFSGLNKPSHTYLETSFTDDHEELVLVKDISFFSVCEHHLVPFFGQAHVAYIPK</sequence>
<dbReference type="EC" id="3.5.4.16" evidence="3"/>
<dbReference type="GO" id="GO:0046654">
    <property type="term" value="P:tetrahydrofolate biosynthetic process"/>
    <property type="evidence" value="ECO:0007669"/>
    <property type="project" value="InterPro"/>
</dbReference>
<dbReference type="InterPro" id="IPR001474">
    <property type="entry name" value="GTP_CycHdrlase_I"/>
</dbReference>
<dbReference type="InterPro" id="IPR020602">
    <property type="entry name" value="GTP_CycHdrlase_I_dom"/>
</dbReference>
<reference evidence="7 8" key="1">
    <citation type="submission" date="2016-10" db="EMBL/GenBank/DDBJ databases">
        <authorList>
            <person name="de Groot N.N."/>
        </authorList>
    </citation>
    <scope>NUCLEOTIDE SEQUENCE [LARGE SCALE GENOMIC DNA]</scope>
    <source>
        <strain evidence="7 8">CGMCC 1.6134</strain>
    </source>
</reference>
<dbReference type="Pfam" id="PF01227">
    <property type="entry name" value="GTP_cyclohydroI"/>
    <property type="match status" value="1"/>
</dbReference>
<keyword evidence="8" id="KW-1185">Reference proteome</keyword>
<organism evidence="7 8">
    <name type="scientific">Salibacterium qingdaonense</name>
    <dbReference type="NCBI Taxonomy" id="266892"/>
    <lineage>
        <taxon>Bacteria</taxon>
        <taxon>Bacillati</taxon>
        <taxon>Bacillota</taxon>
        <taxon>Bacilli</taxon>
        <taxon>Bacillales</taxon>
        <taxon>Bacillaceae</taxon>
    </lineage>
</organism>
<dbReference type="SUPFAM" id="SSF55620">
    <property type="entry name" value="Tetrahydrobiopterin biosynthesis enzymes-like"/>
    <property type="match status" value="1"/>
</dbReference>
<evidence type="ECO:0000256" key="2">
    <source>
        <dbReference type="ARBA" id="ARBA00005080"/>
    </source>
</evidence>
<name>A0A1I4R1D7_9BACI</name>
<dbReference type="PANTHER" id="PTHR11109:SF7">
    <property type="entry name" value="GTP CYCLOHYDROLASE 1"/>
    <property type="match status" value="1"/>
</dbReference>
<dbReference type="InterPro" id="IPR043133">
    <property type="entry name" value="GTP-CH-I_C/QueF"/>
</dbReference>